<evidence type="ECO:0000256" key="1">
    <source>
        <dbReference type="SAM" id="Coils"/>
    </source>
</evidence>
<dbReference type="AlphaFoldDB" id="B6IWM6"/>
<feature type="coiled-coil region" evidence="1">
    <location>
        <begin position="449"/>
        <end position="483"/>
    </location>
</feature>
<dbReference type="EMBL" id="CP000613">
    <property type="protein sequence ID" value="ACJ00700.1"/>
    <property type="molecule type" value="Genomic_DNA"/>
</dbReference>
<dbReference type="STRING" id="414684.RC1_3339"/>
<dbReference type="HOGENOM" id="CLU_472409_0_0_5"/>
<sequence>MYWFDCQIPVDRRSGPGVATPLELTSRHGDDPILGVRLGHPLADRGFEFLMRDILQAALAPEDATAWRRMLVEPPGPEALAAALAPYRETFRLDHPTHPALQVRPAPERLAEADAKKPAGSRKPAPEAEEDGEEEEEEGPVGIGALLPDLPTKNAEKRNKDFFTRRGSIRTIGAGAVLPILYANQVLFIDKKGSYYSLPHGRTCILFQLVGRTLWETIWLNVLTRGTEGGGDAVWPARPDDPTAFPWLDSGLRDMSLDSNNARATRSMSRATLHPAHIPMTRRYLLAPPVIDRCDLTGMDGPAFKSFSRWPRGLQYETPDWWFYAAVRLENPKKPDEPQFLSANGPLRFNDWIETAIFSNAKNKNSKIIIHQPPSLRQFRSVFSASEELSEHGRRTTAIIEDGAIKVRCFAQYCYGSSNIGGTSQYELPVWHLPDEGQSWLGEIVSEDVDRLVRIAENLKKAVKNLSKDNKKKKANNQSLELDNALYDALLAAVDGQATEHAATLAALARDIPDRATRQAGAAESRTKLLKRTGRLALALFDETFPIDWTGITDKTIPKELKDKEVTSGERHPIPAVRNWLLKELAKIVNPTTERGPTHE</sequence>
<feature type="compositionally biased region" description="Acidic residues" evidence="2">
    <location>
        <begin position="127"/>
        <end position="139"/>
    </location>
</feature>
<feature type="compositionally biased region" description="Basic and acidic residues" evidence="2">
    <location>
        <begin position="106"/>
        <end position="117"/>
    </location>
</feature>
<keyword evidence="1" id="KW-0175">Coiled coil</keyword>
<dbReference type="OrthoDB" id="5392377at2"/>
<evidence type="ECO:0000313" key="3">
    <source>
        <dbReference type="EMBL" id="ACJ00700.1"/>
    </source>
</evidence>
<reference evidence="3 4" key="1">
    <citation type="journal article" date="2010" name="BMC Genomics">
        <title>Metabolic flexibility revealed in the genome of the cyst-forming alpha-1 proteobacterium Rhodospirillum centenum.</title>
        <authorList>
            <person name="Lu Y.K."/>
            <person name="Marden J."/>
            <person name="Han M."/>
            <person name="Swingley W.D."/>
            <person name="Mastrian S.D."/>
            <person name="Chowdhury S.R."/>
            <person name="Hao J."/>
            <person name="Helmy T."/>
            <person name="Kim S."/>
            <person name="Kurdoglu A.A."/>
            <person name="Matthies H.J."/>
            <person name="Rollo D."/>
            <person name="Stothard P."/>
            <person name="Blankenship R.E."/>
            <person name="Bauer C.E."/>
            <person name="Touchman J.W."/>
        </authorList>
    </citation>
    <scope>NUCLEOTIDE SEQUENCE [LARGE SCALE GENOMIC DNA]</scope>
    <source>
        <strain evidence="4">ATCC 51521 / SW</strain>
    </source>
</reference>
<dbReference type="InterPro" id="IPR013381">
    <property type="entry name" value="CRISPR-assoc_prot_Cse1"/>
</dbReference>
<accession>B6IWM6</accession>
<protein>
    <submittedName>
        <fullName evidence="3">CRISPR-associated protein, CT1972 family</fullName>
    </submittedName>
</protein>
<name>B6IWM6_RHOCS</name>
<feature type="region of interest" description="Disordered" evidence="2">
    <location>
        <begin position="103"/>
        <end position="151"/>
    </location>
</feature>
<dbReference type="Pfam" id="PF09481">
    <property type="entry name" value="CRISPR_Cse1"/>
    <property type="match status" value="1"/>
</dbReference>
<dbReference type="Proteomes" id="UP000001591">
    <property type="component" value="Chromosome"/>
</dbReference>
<dbReference type="KEGG" id="rce:RC1_3339"/>
<keyword evidence="4" id="KW-1185">Reference proteome</keyword>
<evidence type="ECO:0000313" key="4">
    <source>
        <dbReference type="Proteomes" id="UP000001591"/>
    </source>
</evidence>
<gene>
    <name evidence="3" type="ordered locus">RC1_3339</name>
</gene>
<dbReference type="RefSeq" id="WP_012568478.1">
    <property type="nucleotide sequence ID" value="NC_011420.2"/>
</dbReference>
<proteinExistence type="predicted"/>
<organism evidence="3 4">
    <name type="scientific">Rhodospirillum centenum (strain ATCC 51521 / SW)</name>
    <dbReference type="NCBI Taxonomy" id="414684"/>
    <lineage>
        <taxon>Bacteria</taxon>
        <taxon>Pseudomonadati</taxon>
        <taxon>Pseudomonadota</taxon>
        <taxon>Alphaproteobacteria</taxon>
        <taxon>Rhodospirillales</taxon>
        <taxon>Rhodospirillaceae</taxon>
        <taxon>Rhodospirillum</taxon>
    </lineage>
</organism>
<evidence type="ECO:0000256" key="2">
    <source>
        <dbReference type="SAM" id="MobiDB-lite"/>
    </source>
</evidence>